<gene>
    <name evidence="1" type="ORF">GCM10010507_34420</name>
</gene>
<dbReference type="InterPro" id="IPR006379">
    <property type="entry name" value="HAD-SF_hydro_IIB"/>
</dbReference>
<dbReference type="Gene3D" id="3.30.1240.10">
    <property type="match status" value="1"/>
</dbReference>
<dbReference type="InterPro" id="IPR023214">
    <property type="entry name" value="HAD_sf"/>
</dbReference>
<dbReference type="SFLD" id="SFLDG01140">
    <property type="entry name" value="C2.B:_Phosphomannomutase_and_P"/>
    <property type="match status" value="1"/>
</dbReference>
<name>A0A918WKL3_STRCJ</name>
<evidence type="ECO:0000313" key="2">
    <source>
        <dbReference type="Proteomes" id="UP000646244"/>
    </source>
</evidence>
<accession>A0A918WKL3</accession>
<organism evidence="1 2">
    <name type="scientific">Streptomyces cinnamoneus</name>
    <name type="common">Streptoverticillium cinnamoneum</name>
    <dbReference type="NCBI Taxonomy" id="53446"/>
    <lineage>
        <taxon>Bacteria</taxon>
        <taxon>Bacillati</taxon>
        <taxon>Actinomycetota</taxon>
        <taxon>Actinomycetes</taxon>
        <taxon>Kitasatosporales</taxon>
        <taxon>Streptomycetaceae</taxon>
        <taxon>Streptomyces</taxon>
        <taxon>Streptomyces cinnamoneus group</taxon>
    </lineage>
</organism>
<dbReference type="PANTHER" id="PTHR10000:SF8">
    <property type="entry name" value="HAD SUPERFAMILY HYDROLASE-LIKE, TYPE 3"/>
    <property type="match status" value="1"/>
</dbReference>
<comment type="caution">
    <text evidence="1">The sequence shown here is derived from an EMBL/GenBank/DDBJ whole genome shotgun (WGS) entry which is preliminary data.</text>
</comment>
<proteinExistence type="predicted"/>
<dbReference type="Pfam" id="PF08282">
    <property type="entry name" value="Hydrolase_3"/>
    <property type="match status" value="1"/>
</dbReference>
<dbReference type="GO" id="GO:0000287">
    <property type="term" value="F:magnesium ion binding"/>
    <property type="evidence" value="ECO:0007669"/>
    <property type="project" value="TreeGrafter"/>
</dbReference>
<dbReference type="CDD" id="cd07516">
    <property type="entry name" value="HAD_Pase"/>
    <property type="match status" value="1"/>
</dbReference>
<dbReference type="PANTHER" id="PTHR10000">
    <property type="entry name" value="PHOSPHOSERINE PHOSPHATASE"/>
    <property type="match status" value="1"/>
</dbReference>
<evidence type="ECO:0000313" key="1">
    <source>
        <dbReference type="EMBL" id="GHC55115.1"/>
    </source>
</evidence>
<dbReference type="EMBL" id="BMVB01000010">
    <property type="protein sequence ID" value="GHC55115.1"/>
    <property type="molecule type" value="Genomic_DNA"/>
</dbReference>
<dbReference type="AlphaFoldDB" id="A0A918WKL3"/>
<dbReference type="GO" id="GO:0016791">
    <property type="term" value="F:phosphatase activity"/>
    <property type="evidence" value="ECO:0007669"/>
    <property type="project" value="TreeGrafter"/>
</dbReference>
<dbReference type="SUPFAM" id="SSF56784">
    <property type="entry name" value="HAD-like"/>
    <property type="match status" value="1"/>
</dbReference>
<dbReference type="Gene3D" id="3.40.50.1000">
    <property type="entry name" value="HAD superfamily/HAD-like"/>
    <property type="match status" value="1"/>
</dbReference>
<dbReference type="SFLD" id="SFLDS00003">
    <property type="entry name" value="Haloacid_Dehalogenase"/>
    <property type="match status" value="1"/>
</dbReference>
<reference evidence="1" key="2">
    <citation type="submission" date="2020-09" db="EMBL/GenBank/DDBJ databases">
        <authorList>
            <person name="Sun Q."/>
            <person name="Ohkuma M."/>
        </authorList>
    </citation>
    <scope>NUCLEOTIDE SEQUENCE</scope>
    <source>
        <strain evidence="1">JCM 4633</strain>
    </source>
</reference>
<dbReference type="NCBIfam" id="TIGR01484">
    <property type="entry name" value="HAD-SF-IIB"/>
    <property type="match status" value="1"/>
</dbReference>
<dbReference type="RefSeq" id="WP_229844877.1">
    <property type="nucleotide sequence ID" value="NZ_BMVB01000010.1"/>
</dbReference>
<dbReference type="InterPro" id="IPR036412">
    <property type="entry name" value="HAD-like_sf"/>
</dbReference>
<reference evidence="1" key="1">
    <citation type="journal article" date="2014" name="Int. J. Syst. Evol. Microbiol.">
        <title>Complete genome sequence of Corynebacterium casei LMG S-19264T (=DSM 44701T), isolated from a smear-ripened cheese.</title>
        <authorList>
            <consortium name="US DOE Joint Genome Institute (JGI-PGF)"/>
            <person name="Walter F."/>
            <person name="Albersmeier A."/>
            <person name="Kalinowski J."/>
            <person name="Ruckert C."/>
        </authorList>
    </citation>
    <scope>NUCLEOTIDE SEQUENCE</scope>
    <source>
        <strain evidence="1">JCM 4633</strain>
    </source>
</reference>
<sequence>MKPLLIVSDLDGTLLDSRTRVTDRTREAVQAVRKAGHTFVIATARPVRDVRPIAEALGHTGVAVCGNGSLAYDFGLDEVVDHRPIAQDAARTALAALRGGMPGVRLGTERWPELLLEDDFALDPRYCADARRVRALEDELDERGFGKLIVQADGTAPDYHRTVADLLPNGFEVTLSSGQFCEVTRAGVDKATGLARLAARLGLSSADTIAFGDMPNDLPMLAWAGRSVAVANAHAEVLAAVDEVTFSHDEDGVARYLERLVGTGC</sequence>
<dbReference type="GO" id="GO:0005829">
    <property type="term" value="C:cytosol"/>
    <property type="evidence" value="ECO:0007669"/>
    <property type="project" value="TreeGrafter"/>
</dbReference>
<dbReference type="Proteomes" id="UP000646244">
    <property type="component" value="Unassembled WGS sequence"/>
</dbReference>
<protein>
    <submittedName>
        <fullName evidence="1">Haloacid dehalogenase</fullName>
    </submittedName>
</protein>